<feature type="transmembrane region" description="Helical" evidence="1">
    <location>
        <begin position="109"/>
        <end position="127"/>
    </location>
</feature>
<organism evidence="2 3">
    <name type="scientific">Ferrimonas pelagia</name>
    <dbReference type="NCBI Taxonomy" id="1177826"/>
    <lineage>
        <taxon>Bacteria</taxon>
        <taxon>Pseudomonadati</taxon>
        <taxon>Pseudomonadota</taxon>
        <taxon>Gammaproteobacteria</taxon>
        <taxon>Alteromonadales</taxon>
        <taxon>Ferrimonadaceae</taxon>
        <taxon>Ferrimonas</taxon>
    </lineage>
</organism>
<evidence type="ECO:0000256" key="1">
    <source>
        <dbReference type="SAM" id="Phobius"/>
    </source>
</evidence>
<protein>
    <submittedName>
        <fullName evidence="2">Uncharacterized protein</fullName>
    </submittedName>
</protein>
<keyword evidence="3" id="KW-1185">Reference proteome</keyword>
<dbReference type="EMBL" id="BAABJZ010000093">
    <property type="protein sequence ID" value="GAA4894653.1"/>
    <property type="molecule type" value="Genomic_DNA"/>
</dbReference>
<comment type="caution">
    <text evidence="2">The sequence shown here is derived from an EMBL/GenBank/DDBJ whole genome shotgun (WGS) entry which is preliminary data.</text>
</comment>
<sequence>MQRRVVQREIEGQQWVLCIEPWGEQKLYCGDQLVSQKQELTFRTRHRVDTDSGRLMLRVRRFLLKDHIEVQWHWNDQLLATDVNIPSRPGDMPESLMEGWMADWTGPGWFGLIVLLALLPPLFLTLIRLGELSMGADGVMALAAMAAGMGVVCSVSAVVIGFVRGLRVSGDAAEEAECK</sequence>
<evidence type="ECO:0000313" key="2">
    <source>
        <dbReference type="EMBL" id="GAA4894653.1"/>
    </source>
</evidence>
<keyword evidence="1" id="KW-0472">Membrane</keyword>
<reference evidence="3" key="1">
    <citation type="journal article" date="2019" name="Int. J. Syst. Evol. Microbiol.">
        <title>The Global Catalogue of Microorganisms (GCM) 10K type strain sequencing project: providing services to taxonomists for standard genome sequencing and annotation.</title>
        <authorList>
            <consortium name="The Broad Institute Genomics Platform"/>
            <consortium name="The Broad Institute Genome Sequencing Center for Infectious Disease"/>
            <person name="Wu L."/>
            <person name="Ma J."/>
        </authorList>
    </citation>
    <scope>NUCLEOTIDE SEQUENCE [LARGE SCALE GENOMIC DNA]</scope>
    <source>
        <strain evidence="3">JCM 18401</strain>
    </source>
</reference>
<accession>A0ABP9F5N2</accession>
<gene>
    <name evidence="2" type="ORF">GCM10023333_29830</name>
</gene>
<proteinExistence type="predicted"/>
<keyword evidence="1" id="KW-0812">Transmembrane</keyword>
<evidence type="ECO:0000313" key="3">
    <source>
        <dbReference type="Proteomes" id="UP001499988"/>
    </source>
</evidence>
<name>A0ABP9F5N2_9GAMM</name>
<dbReference type="Proteomes" id="UP001499988">
    <property type="component" value="Unassembled WGS sequence"/>
</dbReference>
<keyword evidence="1" id="KW-1133">Transmembrane helix</keyword>
<feature type="transmembrane region" description="Helical" evidence="1">
    <location>
        <begin position="139"/>
        <end position="163"/>
    </location>
</feature>
<dbReference type="RefSeq" id="WP_345336237.1">
    <property type="nucleotide sequence ID" value="NZ_BAABJZ010000093.1"/>
</dbReference>